<dbReference type="UniPathway" id="UPA00204"/>
<feature type="binding site" evidence="10">
    <location>
        <position position="100"/>
    </location>
    <ligand>
        <name>L-glutamate</name>
        <dbReference type="ChEBI" id="CHEBI:29985"/>
    </ligand>
</feature>
<dbReference type="SUPFAM" id="SSF56235">
    <property type="entry name" value="N-terminal nucleophile aminohydrolases (Ntn hydrolases)"/>
    <property type="match status" value="1"/>
</dbReference>
<dbReference type="Gene3D" id="3.60.20.40">
    <property type="match status" value="1"/>
</dbReference>
<dbReference type="EC" id="2.3.2.2" evidence="11"/>
<comment type="caution">
    <text evidence="12">The sequence shown here is derived from an EMBL/GenBank/DDBJ whole genome shotgun (WGS) entry which is preliminary data.</text>
</comment>
<dbReference type="RefSeq" id="WP_109621511.1">
    <property type="nucleotide sequence ID" value="NZ_QGDO01000007.1"/>
</dbReference>
<keyword evidence="5 11" id="KW-0378">Hydrolase</keyword>
<evidence type="ECO:0000256" key="1">
    <source>
        <dbReference type="ARBA" id="ARBA00001049"/>
    </source>
</evidence>
<dbReference type="NCBIfam" id="TIGR00066">
    <property type="entry name" value="g_glut_trans"/>
    <property type="match status" value="1"/>
</dbReference>
<reference evidence="12 13" key="1">
    <citation type="submission" date="2018-03" db="EMBL/GenBank/DDBJ databases">
        <title>Genomic Encyclopedia of Archaeal and Bacterial Type Strains, Phase II (KMG-II): from individual species to whole genera.</title>
        <authorList>
            <person name="Goeker M."/>
        </authorList>
    </citation>
    <scope>NUCLEOTIDE SEQUENCE [LARGE SCALE GENOMIC DNA]</scope>
    <source>
        <strain evidence="12 13">DSM 28229</strain>
    </source>
</reference>
<feature type="active site" description="Nucleophile" evidence="9">
    <location>
        <position position="375"/>
    </location>
</feature>
<comment type="catalytic activity">
    <reaction evidence="1 11">
        <text>an S-substituted glutathione + H2O = an S-substituted L-cysteinylglycine + L-glutamate</text>
        <dbReference type="Rhea" id="RHEA:59468"/>
        <dbReference type="ChEBI" id="CHEBI:15377"/>
        <dbReference type="ChEBI" id="CHEBI:29985"/>
        <dbReference type="ChEBI" id="CHEBI:90779"/>
        <dbReference type="ChEBI" id="CHEBI:143103"/>
        <dbReference type="EC" id="3.4.19.13"/>
    </reaction>
</comment>
<dbReference type="Proteomes" id="UP000245535">
    <property type="component" value="Unassembled WGS sequence"/>
</dbReference>
<dbReference type="AlphaFoldDB" id="A0A315Z5G2"/>
<comment type="subunit">
    <text evidence="11">This enzyme consists of two polypeptide chains, which are synthesized in precursor form from a single polypeptide.</text>
</comment>
<keyword evidence="7 11" id="KW-0012">Acyltransferase</keyword>
<comment type="catalytic activity">
    <reaction evidence="8 11">
        <text>an N-terminal (5-L-glutamyl)-[peptide] + an alpha-amino acid = 5-L-glutamyl amino acid + an N-terminal L-alpha-aminoacyl-[peptide]</text>
        <dbReference type="Rhea" id="RHEA:23904"/>
        <dbReference type="Rhea" id="RHEA-COMP:9780"/>
        <dbReference type="Rhea" id="RHEA-COMP:9795"/>
        <dbReference type="ChEBI" id="CHEBI:77644"/>
        <dbReference type="ChEBI" id="CHEBI:78597"/>
        <dbReference type="ChEBI" id="CHEBI:78599"/>
        <dbReference type="ChEBI" id="CHEBI:78608"/>
        <dbReference type="EC" id="2.3.2.2"/>
    </reaction>
</comment>
<feature type="binding site" evidence="10">
    <location>
        <begin position="446"/>
        <end position="447"/>
    </location>
    <ligand>
        <name>L-glutamate</name>
        <dbReference type="ChEBI" id="CHEBI:29985"/>
    </ligand>
</feature>
<evidence type="ECO:0000256" key="7">
    <source>
        <dbReference type="ARBA" id="ARBA00023315"/>
    </source>
</evidence>
<organism evidence="12 13">
    <name type="scientific">Sediminitomix flava</name>
    <dbReference type="NCBI Taxonomy" id="379075"/>
    <lineage>
        <taxon>Bacteria</taxon>
        <taxon>Pseudomonadati</taxon>
        <taxon>Bacteroidota</taxon>
        <taxon>Cytophagia</taxon>
        <taxon>Cytophagales</taxon>
        <taxon>Flammeovirgaceae</taxon>
        <taxon>Sediminitomix</taxon>
    </lineage>
</organism>
<dbReference type="OrthoDB" id="9781342at2"/>
<gene>
    <name evidence="12" type="ORF">BC781_10729</name>
</gene>
<sequence length="565" mass="61802">MRVITNILFSLLIFLVACKQEVTKDVERGTIAMNGAVSSAHPLASQIGVDILRKGGNAYDAGVAVQFALAVAYPRAGNIGGGGFAVIRTSEGEVNTLDFREKAPLAAHEKMYLDEKDQPIKNLSVKGHLAVGVPGSVAGMVTLHEKYGRLPFKVLLKPAIELAENGVVLTDAEAKTINRYHDLFREVNPQGFVFTTKDVWEQGDHVTYPALAKTLKLIQENGRDGFYKGKTAEGIVGEMKQGGGIITLEDLEKYEAVWRKPLKSSFRVYNIISMGPPSSGGVALLQLLEGWEQLSNPKWKHNSTESIHLMTELERRVYADRATFMGDADFVDIPITHLLDSSYLENRFASISNEKATDSQIIKAGEVERIESYETTHFSIVDKEGNALSITTTLNGNFGSKVFVKEGGFFLNNEMDDFSIKPGVPNQFGLVGGKANAISPEKRMLSSMTPTIVEKGDDLFMVVGTPGGSTIITSVFQTILNVTDFGMTMQEAVNAPKLHSQWLPDKIVYEKGKMKRVVLDELKAMGHVLDSTTQIGRMDCILRLEDGSLEGASDRTRSDGVALGY</sequence>
<dbReference type="InterPro" id="IPR000101">
    <property type="entry name" value="GGT_peptidase"/>
</dbReference>
<evidence type="ECO:0000256" key="3">
    <source>
        <dbReference type="ARBA" id="ARBA00009381"/>
    </source>
</evidence>
<keyword evidence="4 11" id="KW-0808">Transferase</keyword>
<evidence type="ECO:0000256" key="5">
    <source>
        <dbReference type="ARBA" id="ARBA00022801"/>
    </source>
</evidence>
<dbReference type="InterPro" id="IPR043137">
    <property type="entry name" value="GGT_ssub_C"/>
</dbReference>
<comment type="PTM">
    <text evidence="11">Cleaved by autocatalysis into a large and a small subunit.</text>
</comment>
<evidence type="ECO:0000256" key="10">
    <source>
        <dbReference type="PIRSR" id="PIRSR600101-2"/>
    </source>
</evidence>
<dbReference type="InterPro" id="IPR051792">
    <property type="entry name" value="GGT_bact"/>
</dbReference>
<accession>A0A315Z5G2</accession>
<dbReference type="PANTHER" id="PTHR43199:SF1">
    <property type="entry name" value="GLUTATHIONE HYDROLASE PROENZYME"/>
    <property type="match status" value="1"/>
</dbReference>
<name>A0A315Z5G2_SEDFL</name>
<feature type="binding site" evidence="10">
    <location>
        <position position="468"/>
    </location>
    <ligand>
        <name>L-glutamate</name>
        <dbReference type="ChEBI" id="CHEBI:29985"/>
    </ligand>
</feature>
<evidence type="ECO:0000256" key="8">
    <source>
        <dbReference type="ARBA" id="ARBA00047417"/>
    </source>
</evidence>
<proteinExistence type="inferred from homology"/>
<dbReference type="PROSITE" id="PS51257">
    <property type="entry name" value="PROKAR_LIPOPROTEIN"/>
    <property type="match status" value="1"/>
</dbReference>
<comment type="pathway">
    <text evidence="11">Sulfur metabolism; glutathione metabolism.</text>
</comment>
<dbReference type="EC" id="3.4.19.13" evidence="11"/>
<evidence type="ECO:0000313" key="13">
    <source>
        <dbReference type="Proteomes" id="UP000245535"/>
    </source>
</evidence>
<keyword evidence="6 11" id="KW-0865">Zymogen</keyword>
<dbReference type="Gene3D" id="1.10.246.130">
    <property type="match status" value="1"/>
</dbReference>
<dbReference type="EMBL" id="QGDO01000007">
    <property type="protein sequence ID" value="PWJ38439.1"/>
    <property type="molecule type" value="Genomic_DNA"/>
</dbReference>
<feature type="binding site" evidence="10">
    <location>
        <position position="417"/>
    </location>
    <ligand>
        <name>L-glutamate</name>
        <dbReference type="ChEBI" id="CHEBI:29985"/>
    </ligand>
</feature>
<dbReference type="Pfam" id="PF01019">
    <property type="entry name" value="G_glu_transpept"/>
    <property type="match status" value="1"/>
</dbReference>
<dbReference type="GO" id="GO:0006750">
    <property type="term" value="P:glutathione biosynthetic process"/>
    <property type="evidence" value="ECO:0007669"/>
    <property type="project" value="UniProtKB-KW"/>
</dbReference>
<evidence type="ECO:0000256" key="11">
    <source>
        <dbReference type="RuleBase" id="RU368036"/>
    </source>
</evidence>
<keyword evidence="11" id="KW-0317">Glutathione biosynthesis</keyword>
<dbReference type="InterPro" id="IPR043138">
    <property type="entry name" value="GGT_lsub"/>
</dbReference>
<feature type="binding site" evidence="10">
    <location>
        <begin position="393"/>
        <end position="395"/>
    </location>
    <ligand>
        <name>L-glutamate</name>
        <dbReference type="ChEBI" id="CHEBI:29985"/>
    </ligand>
</feature>
<dbReference type="PANTHER" id="PTHR43199">
    <property type="entry name" value="GLUTATHIONE HYDROLASE"/>
    <property type="match status" value="1"/>
</dbReference>
<dbReference type="GO" id="GO:0103068">
    <property type="term" value="F:leukotriene C4 gamma-glutamyl transferase activity"/>
    <property type="evidence" value="ECO:0007669"/>
    <property type="project" value="UniProtKB-EC"/>
</dbReference>
<dbReference type="GO" id="GO:0006751">
    <property type="term" value="P:glutathione catabolic process"/>
    <property type="evidence" value="ECO:0007669"/>
    <property type="project" value="UniProtKB-UniRule"/>
</dbReference>
<evidence type="ECO:0000256" key="9">
    <source>
        <dbReference type="PIRSR" id="PIRSR600101-1"/>
    </source>
</evidence>
<evidence type="ECO:0000256" key="2">
    <source>
        <dbReference type="ARBA" id="ARBA00001089"/>
    </source>
</evidence>
<keyword evidence="13" id="KW-1185">Reference proteome</keyword>
<dbReference type="GO" id="GO:0036374">
    <property type="term" value="F:glutathione hydrolase activity"/>
    <property type="evidence" value="ECO:0007669"/>
    <property type="project" value="UniProtKB-UniRule"/>
</dbReference>
<protein>
    <recommendedName>
        <fullName evidence="11">Glutathione hydrolase proenzyme</fullName>
        <ecNumber evidence="11">2.3.2.2</ecNumber>
        <ecNumber evidence="11">3.4.19.13</ecNumber>
    </recommendedName>
    <component>
        <recommendedName>
            <fullName evidence="11">Glutathione hydrolase large chain</fullName>
        </recommendedName>
    </component>
    <component>
        <recommendedName>
            <fullName evidence="11">Glutathione hydrolase small chain</fullName>
        </recommendedName>
    </component>
</protein>
<comment type="similarity">
    <text evidence="3 11">Belongs to the gamma-glutamyltransferase family.</text>
</comment>
<comment type="catalytic activity">
    <reaction evidence="2 11">
        <text>glutathione + H2O = L-cysteinylglycine + L-glutamate</text>
        <dbReference type="Rhea" id="RHEA:28807"/>
        <dbReference type="ChEBI" id="CHEBI:15377"/>
        <dbReference type="ChEBI" id="CHEBI:29985"/>
        <dbReference type="ChEBI" id="CHEBI:57925"/>
        <dbReference type="ChEBI" id="CHEBI:61694"/>
        <dbReference type="EC" id="3.4.19.13"/>
    </reaction>
</comment>
<evidence type="ECO:0000313" key="12">
    <source>
        <dbReference type="EMBL" id="PWJ38439.1"/>
    </source>
</evidence>
<evidence type="ECO:0000256" key="4">
    <source>
        <dbReference type="ARBA" id="ARBA00022679"/>
    </source>
</evidence>
<dbReference type="InterPro" id="IPR029055">
    <property type="entry name" value="Ntn_hydrolases_N"/>
</dbReference>
<dbReference type="PRINTS" id="PR01210">
    <property type="entry name" value="GGTRANSPTASE"/>
</dbReference>
<evidence type="ECO:0000256" key="6">
    <source>
        <dbReference type="ARBA" id="ARBA00023145"/>
    </source>
</evidence>